<dbReference type="Proteomes" id="UP001281761">
    <property type="component" value="Unassembled WGS sequence"/>
</dbReference>
<evidence type="ECO:0000313" key="1">
    <source>
        <dbReference type="EMBL" id="KAK2946222.1"/>
    </source>
</evidence>
<dbReference type="EMBL" id="JARBJD010000233">
    <property type="protein sequence ID" value="KAK2946222.1"/>
    <property type="molecule type" value="Genomic_DNA"/>
</dbReference>
<accession>A0ABQ9X3G5</accession>
<name>A0ABQ9X3G5_9EUKA</name>
<comment type="caution">
    <text evidence="1">The sequence shown here is derived from an EMBL/GenBank/DDBJ whole genome shotgun (WGS) entry which is preliminary data.</text>
</comment>
<sequence length="489" mass="56212">MDMWNLLYHILYLIFTSPDQKRLQPPKLRRGQLCYTFRLPTFSLAENAVEMVGCTPTVPFALLSPEDMELHTEEQEMLVSIERGKERRARQLPFESEAHTITPEQQSAKDFLKAMANSTLPLTSNFGLFVTNLVARLCSNADLTEEQYDAISQFLIGVTVEHDWSAIVTPLTTAITPFFTHMQDTTDSIVTHFRECVGHQTSIDPFFLSLYRTVLDSRGLPNEKRFNMILDKWISHLDVHPREHDTKATIVKDLLIQLMLSDWNKQETVSETCQEEGSDGEERRLEIEKKKTDALFNFILTHIQPHHDVKRRVDRISATITETILTDQPASSVPPPSEDSFASQLRSLKEHFNEAAKPNLDARLSLLKEVEMIRRLPDRDDPELRNTLLDTLIDVLTTPPSYDSSQLVLQSLFVFPEEANLMDIDLSRALSSLLKESNKMESDKAQLLFIVEELVKHLRFTEAKRLYSNWKQPPFDSDKESLHGSRVIF</sequence>
<proteinExistence type="predicted"/>
<protein>
    <submittedName>
        <fullName evidence="1">Uncharacterized protein</fullName>
    </submittedName>
</protein>
<organism evidence="1 2">
    <name type="scientific">Blattamonas nauphoetae</name>
    <dbReference type="NCBI Taxonomy" id="2049346"/>
    <lineage>
        <taxon>Eukaryota</taxon>
        <taxon>Metamonada</taxon>
        <taxon>Preaxostyla</taxon>
        <taxon>Oxymonadida</taxon>
        <taxon>Blattamonas</taxon>
    </lineage>
</organism>
<keyword evidence="2" id="KW-1185">Reference proteome</keyword>
<reference evidence="1 2" key="1">
    <citation type="journal article" date="2022" name="bioRxiv">
        <title>Genomics of Preaxostyla Flagellates Illuminates Evolutionary Transitions and the Path Towards Mitochondrial Loss.</title>
        <authorList>
            <person name="Novak L.V.F."/>
            <person name="Treitli S.C."/>
            <person name="Pyrih J."/>
            <person name="Halakuc P."/>
            <person name="Pipaliya S.V."/>
            <person name="Vacek V."/>
            <person name="Brzon O."/>
            <person name="Soukal P."/>
            <person name="Eme L."/>
            <person name="Dacks J.B."/>
            <person name="Karnkowska A."/>
            <person name="Elias M."/>
            <person name="Hampl V."/>
        </authorList>
    </citation>
    <scope>NUCLEOTIDE SEQUENCE [LARGE SCALE GENOMIC DNA]</scope>
    <source>
        <strain evidence="1">NAU3</strain>
        <tissue evidence="1">Gut</tissue>
    </source>
</reference>
<evidence type="ECO:0000313" key="2">
    <source>
        <dbReference type="Proteomes" id="UP001281761"/>
    </source>
</evidence>
<gene>
    <name evidence="1" type="ORF">BLNAU_18824</name>
</gene>